<accession>A0AA44BF50</accession>
<dbReference type="HAMAP" id="MF_00978">
    <property type="entry name" value="Bifunct_BirA"/>
    <property type="match status" value="1"/>
</dbReference>
<dbReference type="SUPFAM" id="SSF55681">
    <property type="entry name" value="Class II aaRS and biotin synthetases"/>
    <property type="match status" value="1"/>
</dbReference>
<feature type="binding site" evidence="5">
    <location>
        <position position="108"/>
    </location>
    <ligand>
        <name>biotin</name>
        <dbReference type="ChEBI" id="CHEBI:57586"/>
    </ligand>
</feature>
<dbReference type="Gene3D" id="2.30.30.100">
    <property type="match status" value="1"/>
</dbReference>
<evidence type="ECO:0000313" key="8">
    <source>
        <dbReference type="Proteomes" id="UP000449710"/>
    </source>
</evidence>
<dbReference type="InterPro" id="IPR008988">
    <property type="entry name" value="Transcriptional_repressor_C"/>
</dbReference>
<feature type="binding site" evidence="5">
    <location>
        <begin position="85"/>
        <end position="87"/>
    </location>
    <ligand>
        <name>biotin</name>
        <dbReference type="ChEBI" id="CHEBI:57586"/>
    </ligand>
</feature>
<evidence type="ECO:0000256" key="1">
    <source>
        <dbReference type="ARBA" id="ARBA00022598"/>
    </source>
</evidence>
<comment type="caution">
    <text evidence="7">The sequence shown here is derived from an EMBL/GenBank/DDBJ whole genome shotgun (WGS) entry which is preliminary data.</text>
</comment>
<dbReference type="InterPro" id="IPR004143">
    <property type="entry name" value="BPL_LPL_catalytic"/>
</dbReference>
<dbReference type="SUPFAM" id="SSF46785">
    <property type="entry name" value="Winged helix' DNA-binding domain"/>
    <property type="match status" value="1"/>
</dbReference>
<dbReference type="InterPro" id="IPR013196">
    <property type="entry name" value="HTH_11"/>
</dbReference>
<name>A0AA44BF50_9CLOT</name>
<keyword evidence="5" id="KW-0678">Repressor</keyword>
<dbReference type="GO" id="GO:0005737">
    <property type="term" value="C:cytoplasm"/>
    <property type="evidence" value="ECO:0007669"/>
    <property type="project" value="TreeGrafter"/>
</dbReference>
<gene>
    <name evidence="5" type="primary">birA</name>
    <name evidence="7" type="ORF">ISALK_14445</name>
</gene>
<keyword evidence="5" id="KW-0805">Transcription regulation</keyword>
<dbReference type="EC" id="6.3.4.15" evidence="5"/>
<organism evidence="7 8">
    <name type="scientific">Isachenkonia alkalipeptolytica</name>
    <dbReference type="NCBI Taxonomy" id="2565777"/>
    <lineage>
        <taxon>Bacteria</taxon>
        <taxon>Bacillati</taxon>
        <taxon>Bacillota</taxon>
        <taxon>Clostridia</taxon>
        <taxon>Eubacteriales</taxon>
        <taxon>Clostridiaceae</taxon>
        <taxon>Isachenkonia</taxon>
    </lineage>
</organism>
<dbReference type="Pfam" id="PF08279">
    <property type="entry name" value="HTH_11"/>
    <property type="match status" value="1"/>
</dbReference>
<evidence type="ECO:0000313" key="7">
    <source>
        <dbReference type="EMBL" id="NBG89682.1"/>
    </source>
</evidence>
<dbReference type="RefSeq" id="WP_160723602.1">
    <property type="nucleotide sequence ID" value="NZ_SUMG01000044.1"/>
</dbReference>
<dbReference type="Gene3D" id="3.30.930.10">
    <property type="entry name" value="Bira Bifunctional Protein, Domain 2"/>
    <property type="match status" value="1"/>
</dbReference>
<keyword evidence="8" id="KW-1185">Reference proteome</keyword>
<dbReference type="Proteomes" id="UP000449710">
    <property type="component" value="Unassembled WGS sequence"/>
</dbReference>
<dbReference type="InterPro" id="IPR004408">
    <property type="entry name" value="Biotin_CoA_COase_ligase"/>
</dbReference>
<dbReference type="CDD" id="cd00090">
    <property type="entry name" value="HTH_ARSR"/>
    <property type="match status" value="1"/>
</dbReference>
<dbReference type="PROSITE" id="PS51733">
    <property type="entry name" value="BPL_LPL_CATALYTIC"/>
    <property type="match status" value="1"/>
</dbReference>
<comment type="similarity">
    <text evidence="5">Belongs to the biotin--protein ligase family.</text>
</comment>
<protein>
    <recommendedName>
        <fullName evidence="5">Bifunctional ligase/repressor BirA</fullName>
    </recommendedName>
    <alternativeName>
        <fullName evidence="5">Biotin--[acetyl-CoA-carboxylase] ligase</fullName>
        <ecNumber evidence="5">6.3.4.15</ecNumber>
    </alternativeName>
    <alternativeName>
        <fullName evidence="5">Biotin--protein ligase</fullName>
    </alternativeName>
    <alternativeName>
        <fullName evidence="5">Biotin-[acetyl-CoA carboxylase] synthetase</fullName>
    </alternativeName>
</protein>
<dbReference type="InterPro" id="IPR036388">
    <property type="entry name" value="WH-like_DNA-bd_sf"/>
</dbReference>
<dbReference type="GO" id="GO:0016740">
    <property type="term" value="F:transferase activity"/>
    <property type="evidence" value="ECO:0007669"/>
    <property type="project" value="UniProtKB-ARBA"/>
</dbReference>
<evidence type="ECO:0000256" key="3">
    <source>
        <dbReference type="ARBA" id="ARBA00022840"/>
    </source>
</evidence>
<dbReference type="InterPro" id="IPR045864">
    <property type="entry name" value="aa-tRNA-synth_II/BPL/LPL"/>
</dbReference>
<dbReference type="InterPro" id="IPR003142">
    <property type="entry name" value="BPL_C"/>
</dbReference>
<keyword evidence="2 5" id="KW-0547">Nucleotide-binding</keyword>
<keyword evidence="4 5" id="KW-0092">Biotin</keyword>
<evidence type="ECO:0000256" key="4">
    <source>
        <dbReference type="ARBA" id="ARBA00023267"/>
    </source>
</evidence>
<keyword evidence="1 5" id="KW-0436">Ligase</keyword>
<dbReference type="GO" id="GO:0005524">
    <property type="term" value="F:ATP binding"/>
    <property type="evidence" value="ECO:0007669"/>
    <property type="project" value="UniProtKB-UniRule"/>
</dbReference>
<keyword evidence="5" id="KW-0804">Transcription</keyword>
<dbReference type="AlphaFoldDB" id="A0AA44BF50"/>
<feature type="DNA-binding region" description="H-T-H motif" evidence="5">
    <location>
        <begin position="19"/>
        <end position="38"/>
    </location>
</feature>
<keyword evidence="3 5" id="KW-0067">ATP-binding</keyword>
<dbReference type="InterPro" id="IPR011991">
    <property type="entry name" value="ArsR-like_HTH"/>
</dbReference>
<dbReference type="PANTHER" id="PTHR12835:SF5">
    <property type="entry name" value="BIOTIN--PROTEIN LIGASE"/>
    <property type="match status" value="1"/>
</dbReference>
<dbReference type="Gene3D" id="1.10.10.10">
    <property type="entry name" value="Winged helix-like DNA-binding domain superfamily/Winged helix DNA-binding domain"/>
    <property type="match status" value="1"/>
</dbReference>
<dbReference type="CDD" id="cd16442">
    <property type="entry name" value="BPL"/>
    <property type="match status" value="1"/>
</dbReference>
<keyword evidence="5" id="KW-0238">DNA-binding</keyword>
<feature type="binding site" evidence="5">
    <location>
        <position position="179"/>
    </location>
    <ligand>
        <name>biotin</name>
        <dbReference type="ChEBI" id="CHEBI:57586"/>
    </ligand>
</feature>
<dbReference type="InterPro" id="IPR036390">
    <property type="entry name" value="WH_DNA-bd_sf"/>
</dbReference>
<comment type="function">
    <text evidence="5">Acts both as a biotin--[acetyl-CoA-carboxylase] ligase and a repressor.</text>
</comment>
<dbReference type="EMBL" id="SUMG01000044">
    <property type="protein sequence ID" value="NBG89682.1"/>
    <property type="molecule type" value="Genomic_DNA"/>
</dbReference>
<feature type="domain" description="BPL/LPL catalytic" evidence="6">
    <location>
        <begin position="60"/>
        <end position="250"/>
    </location>
</feature>
<sequence length="321" mass="36080">MKEKILEYLLNHQGEFTSGEVLRREFGVSRTAIWKHMKTLKEEGYQITSVPNKGYQLTIEEDRLLAYELEKSLGKKVEVHQSIDSTNNHLKRNARDYPDEMIVLSEEQKKGRGRLGRSWDSPKGAGLFFSMLLRPRITMEESFKITGIAAAAVAEAIEEVTGLPARIKWPNDILVQGKKVSGILTEVSGEPDGINYIIVGIGINVNTPNFTGELKDRATSLYLEKGEKVSRKELFVRAANKFFRFYHGFTREKTLGEVHGILENRSAVLGKEVIILRGEEKKQGKAVEITKEGFLKVRYESGEEEVLSSGEVSVRGLGGYS</sequence>
<comment type="catalytic activity">
    <reaction evidence="5">
        <text>biotin + L-lysyl-[protein] + ATP = N(6)-biotinyl-L-lysyl-[protein] + AMP + diphosphate + H(+)</text>
        <dbReference type="Rhea" id="RHEA:11756"/>
        <dbReference type="Rhea" id="RHEA-COMP:9752"/>
        <dbReference type="Rhea" id="RHEA-COMP:10505"/>
        <dbReference type="ChEBI" id="CHEBI:15378"/>
        <dbReference type="ChEBI" id="CHEBI:29969"/>
        <dbReference type="ChEBI" id="CHEBI:30616"/>
        <dbReference type="ChEBI" id="CHEBI:33019"/>
        <dbReference type="ChEBI" id="CHEBI:57586"/>
        <dbReference type="ChEBI" id="CHEBI:83144"/>
        <dbReference type="ChEBI" id="CHEBI:456215"/>
        <dbReference type="EC" id="6.3.4.15"/>
    </reaction>
</comment>
<evidence type="ECO:0000256" key="5">
    <source>
        <dbReference type="HAMAP-Rule" id="MF_00978"/>
    </source>
</evidence>
<dbReference type="GO" id="GO:0006355">
    <property type="term" value="P:regulation of DNA-templated transcription"/>
    <property type="evidence" value="ECO:0007669"/>
    <property type="project" value="UniProtKB-UniRule"/>
</dbReference>
<dbReference type="GO" id="GO:0003677">
    <property type="term" value="F:DNA binding"/>
    <property type="evidence" value="ECO:0007669"/>
    <property type="project" value="UniProtKB-UniRule"/>
</dbReference>
<dbReference type="GO" id="GO:0004077">
    <property type="term" value="F:biotin--[biotin carboxyl-carrier protein] ligase activity"/>
    <property type="evidence" value="ECO:0007669"/>
    <property type="project" value="UniProtKB-UniRule"/>
</dbReference>
<dbReference type="NCBIfam" id="TIGR00121">
    <property type="entry name" value="birA_ligase"/>
    <property type="match status" value="1"/>
</dbReference>
<evidence type="ECO:0000256" key="2">
    <source>
        <dbReference type="ARBA" id="ARBA00022741"/>
    </source>
</evidence>
<dbReference type="Pfam" id="PF03099">
    <property type="entry name" value="BPL_LplA_LipB"/>
    <property type="match status" value="1"/>
</dbReference>
<evidence type="ECO:0000259" key="6">
    <source>
        <dbReference type="PROSITE" id="PS51733"/>
    </source>
</evidence>
<dbReference type="PANTHER" id="PTHR12835">
    <property type="entry name" value="BIOTIN PROTEIN LIGASE"/>
    <property type="match status" value="1"/>
</dbReference>
<feature type="binding site" evidence="5">
    <location>
        <begin position="112"/>
        <end position="114"/>
    </location>
    <ligand>
        <name>biotin</name>
        <dbReference type="ChEBI" id="CHEBI:57586"/>
    </ligand>
</feature>
<dbReference type="InterPro" id="IPR030855">
    <property type="entry name" value="Bifunct_BirA"/>
</dbReference>
<dbReference type="Pfam" id="PF02237">
    <property type="entry name" value="BPL_C"/>
    <property type="match status" value="1"/>
</dbReference>
<dbReference type="SUPFAM" id="SSF50037">
    <property type="entry name" value="C-terminal domain of transcriptional repressors"/>
    <property type="match status" value="1"/>
</dbReference>
<dbReference type="GO" id="GO:0009249">
    <property type="term" value="P:protein lipoylation"/>
    <property type="evidence" value="ECO:0007669"/>
    <property type="project" value="UniProtKB-ARBA"/>
</dbReference>
<proteinExistence type="inferred from homology"/>
<reference evidence="7 8" key="1">
    <citation type="submission" date="2019-04" db="EMBL/GenBank/DDBJ databases">
        <title>Isachenkonia alkalipeptolytica gen. nov. sp. nov. a new anaerobic, alkiliphilic organothrophic bacterium capable to reduce synthesized ferrihydrite isolated from a soda lake.</title>
        <authorList>
            <person name="Toshchakov S.V."/>
            <person name="Zavarzina D.G."/>
            <person name="Zhilina T.N."/>
            <person name="Kostrikina N.A."/>
            <person name="Kublanov I.V."/>
        </authorList>
    </citation>
    <scope>NUCLEOTIDE SEQUENCE [LARGE SCALE GENOMIC DNA]</scope>
    <source>
        <strain evidence="7 8">Z-1701</strain>
    </source>
</reference>